<dbReference type="InterPro" id="IPR027357">
    <property type="entry name" value="DOCKER_dom"/>
</dbReference>
<evidence type="ECO:0000256" key="5">
    <source>
        <dbReference type="PROSITE-ProRule" id="PRU00983"/>
    </source>
</evidence>
<dbReference type="Pfam" id="PF14429">
    <property type="entry name" value="DOCK-C2"/>
    <property type="match status" value="1"/>
</dbReference>
<dbReference type="InterPro" id="IPR026791">
    <property type="entry name" value="DOCK"/>
</dbReference>
<dbReference type="GO" id="GO:0007264">
    <property type="term" value="P:small GTPase-mediated signal transduction"/>
    <property type="evidence" value="ECO:0007669"/>
    <property type="project" value="InterPro"/>
</dbReference>
<comment type="subcellular location">
    <subcellularLocation>
        <location evidence="1">Cytoplasm</location>
    </subcellularLocation>
</comment>
<dbReference type="InterPro" id="IPR043162">
    <property type="entry name" value="DOCK_C_lobe_C"/>
</dbReference>
<dbReference type="EMBL" id="JAIWYP010000014">
    <property type="protein sequence ID" value="KAH3708596.1"/>
    <property type="molecule type" value="Genomic_DNA"/>
</dbReference>
<feature type="domain" description="C2 DOCK-type" evidence="7">
    <location>
        <begin position="123"/>
        <end position="322"/>
    </location>
</feature>
<gene>
    <name evidence="9" type="ORF">DPMN_068051</name>
</gene>
<evidence type="ECO:0000256" key="2">
    <source>
        <dbReference type="ARBA" id="ARBA00022490"/>
    </source>
</evidence>
<keyword evidence="4" id="KW-0344">Guanine-nucleotide releasing factor</keyword>
<keyword evidence="6" id="KW-0175">Coiled coil</keyword>
<dbReference type="GO" id="GO:0031267">
    <property type="term" value="F:small GTPase binding"/>
    <property type="evidence" value="ECO:0007669"/>
    <property type="project" value="TreeGrafter"/>
</dbReference>
<dbReference type="InterPro" id="IPR032376">
    <property type="entry name" value="DOCK_N"/>
</dbReference>
<dbReference type="InterPro" id="IPR046770">
    <property type="entry name" value="DOCKER_Lobe_B"/>
</dbReference>
<proteinExistence type="inferred from homology"/>
<dbReference type="Pfam" id="PF16172">
    <property type="entry name" value="DOCK_N"/>
    <property type="match status" value="1"/>
</dbReference>
<dbReference type="GO" id="GO:0016477">
    <property type="term" value="P:cell migration"/>
    <property type="evidence" value="ECO:0007669"/>
    <property type="project" value="TreeGrafter"/>
</dbReference>
<dbReference type="GO" id="GO:0005737">
    <property type="term" value="C:cytoplasm"/>
    <property type="evidence" value="ECO:0007669"/>
    <property type="project" value="UniProtKB-SubCell"/>
</dbReference>
<dbReference type="GO" id="GO:0007520">
    <property type="term" value="P:myoblast fusion"/>
    <property type="evidence" value="ECO:0007669"/>
    <property type="project" value="TreeGrafter"/>
</dbReference>
<dbReference type="InterPro" id="IPR027007">
    <property type="entry name" value="C2_DOCK-type_domain"/>
</dbReference>
<evidence type="ECO:0000256" key="6">
    <source>
        <dbReference type="SAM" id="Coils"/>
    </source>
</evidence>
<feature type="domain" description="DOCKER" evidence="8">
    <location>
        <begin position="943"/>
        <end position="1348"/>
    </location>
</feature>
<feature type="non-terminal residue" evidence="9">
    <location>
        <position position="1"/>
    </location>
</feature>
<dbReference type="Pfam" id="PF20421">
    <property type="entry name" value="DHR-2_Lobe_C"/>
    <property type="match status" value="1"/>
</dbReference>
<dbReference type="Proteomes" id="UP000828390">
    <property type="component" value="Unassembled WGS sequence"/>
</dbReference>
<keyword evidence="2" id="KW-0963">Cytoplasm</keyword>
<evidence type="ECO:0000259" key="7">
    <source>
        <dbReference type="PROSITE" id="PS51650"/>
    </source>
</evidence>
<dbReference type="PANTHER" id="PTHR45653">
    <property type="entry name" value="DEDICATOR OF CYTOKINESIS"/>
    <property type="match status" value="1"/>
</dbReference>
<dbReference type="SUPFAM" id="SSF48371">
    <property type="entry name" value="ARM repeat"/>
    <property type="match status" value="1"/>
</dbReference>
<dbReference type="InterPro" id="IPR046773">
    <property type="entry name" value="DOCKER_Lobe_C"/>
</dbReference>
<dbReference type="GO" id="GO:0005886">
    <property type="term" value="C:plasma membrane"/>
    <property type="evidence" value="ECO:0007669"/>
    <property type="project" value="TreeGrafter"/>
</dbReference>
<protein>
    <recommendedName>
        <fullName evidence="11">Dedicator of cytokinesis 1</fullName>
    </recommendedName>
</protein>
<dbReference type="InterPro" id="IPR016024">
    <property type="entry name" value="ARM-type_fold"/>
</dbReference>
<evidence type="ECO:0000256" key="4">
    <source>
        <dbReference type="ARBA" id="ARBA00022658"/>
    </source>
</evidence>
<dbReference type="PANTHER" id="PTHR45653:SF10">
    <property type="entry name" value="MYOBLAST CITY, ISOFORM B"/>
    <property type="match status" value="1"/>
</dbReference>
<dbReference type="InterPro" id="IPR046769">
    <property type="entry name" value="DOCKER_Lobe_A"/>
</dbReference>
<evidence type="ECO:0000256" key="3">
    <source>
        <dbReference type="ARBA" id="ARBA00022553"/>
    </source>
</evidence>
<name>A0A9D3Z0D1_DREPO</name>
<reference evidence="9" key="2">
    <citation type="submission" date="2020-11" db="EMBL/GenBank/DDBJ databases">
        <authorList>
            <person name="McCartney M.A."/>
            <person name="Auch B."/>
            <person name="Kono T."/>
            <person name="Mallez S."/>
            <person name="Becker A."/>
            <person name="Gohl D.M."/>
            <person name="Silverstein K.A.T."/>
            <person name="Koren S."/>
            <person name="Bechman K.B."/>
            <person name="Herman A."/>
            <person name="Abrahante J.E."/>
            <person name="Garbe J."/>
        </authorList>
    </citation>
    <scope>NUCLEOTIDE SEQUENCE</scope>
    <source>
        <strain evidence="9">Duluth1</strain>
        <tissue evidence="9">Whole animal</tissue>
    </source>
</reference>
<dbReference type="InterPro" id="IPR043161">
    <property type="entry name" value="DOCK_C_lobe_A"/>
</dbReference>
<evidence type="ECO:0000313" key="10">
    <source>
        <dbReference type="Proteomes" id="UP000828390"/>
    </source>
</evidence>
<reference evidence="9" key="1">
    <citation type="journal article" date="2019" name="bioRxiv">
        <title>The Genome of the Zebra Mussel, Dreissena polymorpha: A Resource for Invasive Species Research.</title>
        <authorList>
            <person name="McCartney M.A."/>
            <person name="Auch B."/>
            <person name="Kono T."/>
            <person name="Mallez S."/>
            <person name="Zhang Y."/>
            <person name="Obille A."/>
            <person name="Becker A."/>
            <person name="Abrahante J.E."/>
            <person name="Garbe J."/>
            <person name="Badalamenti J.P."/>
            <person name="Herman A."/>
            <person name="Mangelson H."/>
            <person name="Liachko I."/>
            <person name="Sullivan S."/>
            <person name="Sone E.D."/>
            <person name="Koren S."/>
            <person name="Silverstein K.A.T."/>
            <person name="Beckman K.B."/>
            <person name="Gohl D.M."/>
        </authorList>
    </citation>
    <scope>NUCLEOTIDE SEQUENCE</scope>
    <source>
        <strain evidence="9">Duluth1</strain>
        <tissue evidence="9">Whole animal</tissue>
    </source>
</reference>
<dbReference type="InterPro" id="IPR035892">
    <property type="entry name" value="C2_domain_sf"/>
</dbReference>
<dbReference type="Pfam" id="PF06920">
    <property type="entry name" value="DHR-2_Lobe_A"/>
    <property type="match status" value="1"/>
</dbReference>
<evidence type="ECO:0000259" key="8">
    <source>
        <dbReference type="PROSITE" id="PS51651"/>
    </source>
</evidence>
<organism evidence="9 10">
    <name type="scientific">Dreissena polymorpha</name>
    <name type="common">Zebra mussel</name>
    <name type="synonym">Mytilus polymorpha</name>
    <dbReference type="NCBI Taxonomy" id="45954"/>
    <lineage>
        <taxon>Eukaryota</taxon>
        <taxon>Metazoa</taxon>
        <taxon>Spiralia</taxon>
        <taxon>Lophotrochozoa</taxon>
        <taxon>Mollusca</taxon>
        <taxon>Bivalvia</taxon>
        <taxon>Autobranchia</taxon>
        <taxon>Heteroconchia</taxon>
        <taxon>Euheterodonta</taxon>
        <taxon>Imparidentia</taxon>
        <taxon>Neoheterodontei</taxon>
        <taxon>Myida</taxon>
        <taxon>Dreissenoidea</taxon>
        <taxon>Dreissenidae</taxon>
        <taxon>Dreissena</taxon>
    </lineage>
</organism>
<feature type="coiled-coil region" evidence="6">
    <location>
        <begin position="1227"/>
        <end position="1254"/>
    </location>
</feature>
<dbReference type="Gene3D" id="1.20.58.740">
    <property type="match status" value="1"/>
</dbReference>
<dbReference type="PROSITE" id="PS51651">
    <property type="entry name" value="DOCKER"/>
    <property type="match status" value="1"/>
</dbReference>
<dbReference type="Pfam" id="PF23554">
    <property type="entry name" value="TPR_DOCK"/>
    <property type="match status" value="1"/>
</dbReference>
<sequence length="1381" mass="159691">VMDHKDSDDKKQTKGLRRPFGAASMDITKLLQAPGHGPVISEVDEEFVPFLQCGEKEFMESCVKKTVTGREFTHRGQGLFVSLKLLKGVIKQIREDFPHIVQPNTNVVRKMGFPDVIMPGDVRNDIYVTIIEGNFSRGSKTADKNVEVTMLMCNKGGDPLEGVINTGCGTPGASDYKTLIYYHEDTPKWCETCKVTVSTEAEFRGLHLKFLFKHKSRNESKDKNERPFAMAFVKLLNKNGTTLMDGEHELLLYKIDYKKGEDKGHNPYIDLPSTQKELEASNNFGTGNFTQGAGGTHKKIPLFSGQYSLSYRDTFKISTFVCSTKLTHNVDLLGLLRWQEVMNDQTLLKKHLEHLMKVEGEEIVKFLQDLLDSLFYILMQPTVSDLYDSLVFDALVYIIGLVADSRYFQFRPILDAYILSFSQTTAYIKLMSILKEYVDNANEDTEHDASFRQAMKSLEYIFKFIIRSRELFAMLNENTGKQQFEIMLRQLIQSIGGMMLYTSDRPVRAQGYALRNMPATIPDILKVFNGVELSHLFVEFLSHVPKSRLKIQKIKCVEDLVQTPLFSMAECREVLLPMMLGHIRDMMEAQDEMSACIKVLSHIMDTLFTPSKPLFHDRDIDKIMDIILRTVIQTTIKTHAEAGLQMDEGHGETFQGDCVAVLLNILRQMSETHYNNYIATKFFILSDLEDFLMEIIMLFQNLIQESVYQNDWMEMIMLQNSIILRALRCFAHTIVNKFSTPFKESSVLWNNFFHCAISFLTQPHLQLENFSTSKRQKIVSQYNDMRREMGFEIRSMWYSLGANKIKFIPEMVGPLLEMSLIPETELRKAAIPMFFDMMVCEFNQPNQNGKGGIEGNFKKVETEMVNQLDALVEGGRGDEQYMHLFKDILTLECNSSEKLRKPGHEFVEMVTKLLQRLLEYRHIIQDDIKDHRMSCIVNLLDFYDKIDRREMYVRYLHKLCTMHLECDNYTEAACTFQLYAKLLSWSEDPLPAILVSEKFPEAQTHRELKEMLYHHVVSYFDKGQMWEMGIELCKEIANLYENVLFDYEKLSFILRQQAGLFEKVMKEMRPDPEYFRVGYYGNGFPSFLQNKVFIYRGKAYERLQDFCGRMQTLFPNAELMKTLNAPSEELKESEKQYLQINAVTPVMELHQKFRNKEISEKILKYYQINEVKMFTYSRRIDEGGSNIANIWQEKFNMLTSNPLPGILCWFPVTDTVVCKVSPIETAIETLNSSNKKLTSAIDHLQSEHNAQANQLGMLLKGIVDAAVNGGISNWKHFYADDFATNKKDEEFVVELKEATKNQASLIRDGMFVHKRRCAEVQRQFHMYLEEKFAEWINMIEKEYNIKIKGRSSSTSTLKKNNSLSALSLDKMSSMYPSNTNH</sequence>
<keyword evidence="3" id="KW-0597">Phosphoprotein</keyword>
<evidence type="ECO:0000313" key="9">
    <source>
        <dbReference type="EMBL" id="KAH3708596.1"/>
    </source>
</evidence>
<evidence type="ECO:0000256" key="1">
    <source>
        <dbReference type="ARBA" id="ARBA00004496"/>
    </source>
</evidence>
<dbReference type="PROSITE" id="PS51650">
    <property type="entry name" value="C2_DOCK"/>
    <property type="match status" value="1"/>
</dbReference>
<evidence type="ECO:0008006" key="11">
    <source>
        <dbReference type="Google" id="ProtNLM"/>
    </source>
</evidence>
<feature type="non-terminal residue" evidence="9">
    <location>
        <position position="1381"/>
    </location>
</feature>
<accession>A0A9D3Z0D1</accession>
<keyword evidence="10" id="KW-1185">Reference proteome</keyword>
<comment type="caution">
    <text evidence="9">The sequence shown here is derived from an EMBL/GenBank/DDBJ whole genome shotgun (WGS) entry which is preliminary data.</text>
</comment>
<dbReference type="Gene3D" id="2.60.40.150">
    <property type="entry name" value="C2 domain"/>
    <property type="match status" value="1"/>
</dbReference>
<dbReference type="InterPro" id="IPR056372">
    <property type="entry name" value="TPR_DOCK"/>
</dbReference>
<comment type="similarity">
    <text evidence="5">Belongs to the DOCK family.</text>
</comment>
<dbReference type="GO" id="GO:0005085">
    <property type="term" value="F:guanyl-nucleotide exchange factor activity"/>
    <property type="evidence" value="ECO:0007669"/>
    <property type="project" value="UniProtKB-KW"/>
</dbReference>
<dbReference type="Gene3D" id="1.25.40.410">
    <property type="match status" value="1"/>
</dbReference>
<dbReference type="Pfam" id="PF20422">
    <property type="entry name" value="DHR-2_Lobe_B"/>
    <property type="match status" value="1"/>
</dbReference>